<evidence type="ECO:0000256" key="3">
    <source>
        <dbReference type="ARBA" id="ARBA00023052"/>
    </source>
</evidence>
<dbReference type="GO" id="GO:0006086">
    <property type="term" value="P:pyruvate decarboxylation to acetyl-CoA"/>
    <property type="evidence" value="ECO:0007669"/>
    <property type="project" value="TreeGrafter"/>
</dbReference>
<dbReference type="PANTHER" id="PTHR11516">
    <property type="entry name" value="PYRUVATE DEHYDROGENASE E1 COMPONENT, ALPHA SUBUNIT BACTERIAL AND ORGANELLAR"/>
    <property type="match status" value="1"/>
</dbReference>
<proteinExistence type="predicted"/>
<dbReference type="Gene3D" id="3.40.50.970">
    <property type="match status" value="1"/>
</dbReference>
<dbReference type="AlphaFoldDB" id="A0A382B0Q9"/>
<dbReference type="InterPro" id="IPR050642">
    <property type="entry name" value="PDH_E1_Alpha_Subunit"/>
</dbReference>
<evidence type="ECO:0000256" key="1">
    <source>
        <dbReference type="ARBA" id="ARBA00001964"/>
    </source>
</evidence>
<keyword evidence="3" id="KW-0786">Thiamine pyrophosphate</keyword>
<feature type="non-terminal residue" evidence="5">
    <location>
        <position position="1"/>
    </location>
</feature>
<evidence type="ECO:0000256" key="2">
    <source>
        <dbReference type="ARBA" id="ARBA00023002"/>
    </source>
</evidence>
<reference evidence="5" key="1">
    <citation type="submission" date="2018-05" db="EMBL/GenBank/DDBJ databases">
        <authorList>
            <person name="Lanie J.A."/>
            <person name="Ng W.-L."/>
            <person name="Kazmierczak K.M."/>
            <person name="Andrzejewski T.M."/>
            <person name="Davidsen T.M."/>
            <person name="Wayne K.J."/>
            <person name="Tettelin H."/>
            <person name="Glass J.I."/>
            <person name="Rusch D."/>
            <person name="Podicherti R."/>
            <person name="Tsui H.-C.T."/>
            <person name="Winkler M.E."/>
        </authorList>
    </citation>
    <scope>NUCLEOTIDE SEQUENCE</scope>
</reference>
<accession>A0A382B0Q9</accession>
<dbReference type="InterPro" id="IPR029061">
    <property type="entry name" value="THDP-binding"/>
</dbReference>
<keyword evidence="2" id="KW-0560">Oxidoreductase</keyword>
<protein>
    <recommendedName>
        <fullName evidence="4">Dehydrogenase E1 component domain-containing protein</fullName>
    </recommendedName>
</protein>
<dbReference type="SUPFAM" id="SSF52518">
    <property type="entry name" value="Thiamin diphosphate-binding fold (THDP-binding)"/>
    <property type="match status" value="1"/>
</dbReference>
<dbReference type="CDD" id="cd02000">
    <property type="entry name" value="TPP_E1_PDC_ADC_BCADC"/>
    <property type="match status" value="1"/>
</dbReference>
<sequence length="215" mass="23005">KGMLGANGIVGGGTPLICGAALTYKTKKMPNVSVGFFGDGASNQGSIAESMNMASVLNLPAVFVCEDNGFAESTGSSYGVAGSLVERGNAFGLRTAKVDGTDFFAVYETAKEIIDGSRNGEGPALIHVETNRVYGHFEGDAITYRTDEEAEDIKMNKDPLKIFKAKVTEAGLLEKSQLEEIDKESKKKIKQAIIESKEAAFPKEADLLTDVYINY</sequence>
<dbReference type="PANTHER" id="PTHR11516:SF60">
    <property type="entry name" value="PYRUVATE DEHYDROGENASE E1 COMPONENT SUBUNIT ALPHA"/>
    <property type="match status" value="1"/>
</dbReference>
<name>A0A382B0Q9_9ZZZZ</name>
<feature type="domain" description="Dehydrogenase E1 component" evidence="4">
    <location>
        <begin position="3"/>
        <end position="202"/>
    </location>
</feature>
<dbReference type="Pfam" id="PF00676">
    <property type="entry name" value="E1_dh"/>
    <property type="match status" value="1"/>
</dbReference>
<comment type="cofactor">
    <cofactor evidence="1">
        <name>thiamine diphosphate</name>
        <dbReference type="ChEBI" id="CHEBI:58937"/>
    </cofactor>
</comment>
<dbReference type="EMBL" id="UINC01027685">
    <property type="protein sequence ID" value="SVB07355.1"/>
    <property type="molecule type" value="Genomic_DNA"/>
</dbReference>
<dbReference type="GO" id="GO:0004739">
    <property type="term" value="F:pyruvate dehydrogenase (acetyl-transferring) activity"/>
    <property type="evidence" value="ECO:0007669"/>
    <property type="project" value="TreeGrafter"/>
</dbReference>
<organism evidence="5">
    <name type="scientific">marine metagenome</name>
    <dbReference type="NCBI Taxonomy" id="408172"/>
    <lineage>
        <taxon>unclassified sequences</taxon>
        <taxon>metagenomes</taxon>
        <taxon>ecological metagenomes</taxon>
    </lineage>
</organism>
<evidence type="ECO:0000259" key="4">
    <source>
        <dbReference type="Pfam" id="PF00676"/>
    </source>
</evidence>
<dbReference type="InterPro" id="IPR001017">
    <property type="entry name" value="DH_E1"/>
</dbReference>
<gene>
    <name evidence="5" type="ORF">METZ01_LOCUS160209</name>
</gene>
<evidence type="ECO:0000313" key="5">
    <source>
        <dbReference type="EMBL" id="SVB07355.1"/>
    </source>
</evidence>